<keyword evidence="2" id="KW-1185">Reference proteome</keyword>
<sequence>MLCYHSAMASFFSKLFGLSGKSDSPAATPEEREIYNDLVLIAAPMKEGSQFRLAGRIEKYDGDVVLVRSFIRADLFTSRDDAVATAFRKARQIVDQNGPLLFSDGEQSRSV</sequence>
<dbReference type="Pfam" id="PF10115">
    <property type="entry name" value="HlyU"/>
    <property type="match status" value="1"/>
</dbReference>
<gene>
    <name evidence="1" type="ORF">SAMN05892877_11791</name>
</gene>
<dbReference type="EMBL" id="OBQD01000017">
    <property type="protein sequence ID" value="SOC45702.1"/>
    <property type="molecule type" value="Genomic_DNA"/>
</dbReference>
<evidence type="ECO:0000313" key="1">
    <source>
        <dbReference type="EMBL" id="SOC45702.1"/>
    </source>
</evidence>
<organism evidence="1 2">
    <name type="scientific">Rhizobium subbaraonis</name>
    <dbReference type="NCBI Taxonomy" id="908946"/>
    <lineage>
        <taxon>Bacteria</taxon>
        <taxon>Pseudomonadati</taxon>
        <taxon>Pseudomonadota</taxon>
        <taxon>Alphaproteobacteria</taxon>
        <taxon>Hyphomicrobiales</taxon>
        <taxon>Rhizobiaceae</taxon>
        <taxon>Rhizobium/Agrobacterium group</taxon>
        <taxon>Rhizobium</taxon>
    </lineage>
</organism>
<proteinExistence type="predicted"/>
<name>A0A285UV45_9HYPH</name>
<dbReference type="AlphaFoldDB" id="A0A285UV45"/>
<protein>
    <recommendedName>
        <fullName evidence="3">Transcriptional activator HlyU</fullName>
    </recommendedName>
</protein>
<dbReference type="Proteomes" id="UP000219167">
    <property type="component" value="Unassembled WGS sequence"/>
</dbReference>
<reference evidence="1 2" key="1">
    <citation type="submission" date="2017-08" db="EMBL/GenBank/DDBJ databases">
        <authorList>
            <person name="de Groot N.N."/>
        </authorList>
    </citation>
    <scope>NUCLEOTIDE SEQUENCE [LARGE SCALE GENOMIC DNA]</scope>
    <source>
        <strain evidence="1 2">JC85</strain>
    </source>
</reference>
<evidence type="ECO:0008006" key="3">
    <source>
        <dbReference type="Google" id="ProtNLM"/>
    </source>
</evidence>
<dbReference type="InterPro" id="IPR018772">
    <property type="entry name" value="Transcription_activator_HlyU"/>
</dbReference>
<accession>A0A285UV45</accession>
<evidence type="ECO:0000313" key="2">
    <source>
        <dbReference type="Proteomes" id="UP000219167"/>
    </source>
</evidence>